<dbReference type="PANTHER" id="PTHR42852">
    <property type="entry name" value="THIOL:DISULFIDE INTERCHANGE PROTEIN DSBE"/>
    <property type="match status" value="1"/>
</dbReference>
<evidence type="ECO:0000313" key="8">
    <source>
        <dbReference type="EMBL" id="SEB47895.1"/>
    </source>
</evidence>
<dbReference type="InterPro" id="IPR050553">
    <property type="entry name" value="Thioredoxin_ResA/DsbE_sf"/>
</dbReference>
<dbReference type="GO" id="GO:0016491">
    <property type="term" value="F:oxidoreductase activity"/>
    <property type="evidence" value="ECO:0007669"/>
    <property type="project" value="InterPro"/>
</dbReference>
<comment type="subcellular location">
    <subcellularLocation>
        <location evidence="1">Cell envelope</location>
    </subcellularLocation>
</comment>
<dbReference type="CDD" id="cd02966">
    <property type="entry name" value="TlpA_like_family"/>
    <property type="match status" value="1"/>
</dbReference>
<protein>
    <submittedName>
        <fullName evidence="8">Thiol-disulfide isomerase or thioredoxin</fullName>
    </submittedName>
</protein>
<dbReference type="Pfam" id="PF08534">
    <property type="entry name" value="Redoxin"/>
    <property type="match status" value="1"/>
</dbReference>
<name>A0A1H4JPJ6_9MICO</name>
<dbReference type="STRING" id="640635.SAMN04489806_0790"/>
<keyword evidence="6" id="KW-0732">Signal</keyword>
<evidence type="ECO:0000313" key="9">
    <source>
        <dbReference type="Proteomes" id="UP000199183"/>
    </source>
</evidence>
<proteinExistence type="predicted"/>
<feature type="domain" description="Thioredoxin" evidence="7">
    <location>
        <begin position="53"/>
        <end position="199"/>
    </location>
</feature>
<evidence type="ECO:0000256" key="1">
    <source>
        <dbReference type="ARBA" id="ARBA00004196"/>
    </source>
</evidence>
<evidence type="ECO:0000259" key="7">
    <source>
        <dbReference type="PROSITE" id="PS51352"/>
    </source>
</evidence>
<dbReference type="Gene3D" id="3.40.30.10">
    <property type="entry name" value="Glutaredoxin"/>
    <property type="match status" value="1"/>
</dbReference>
<evidence type="ECO:0000256" key="6">
    <source>
        <dbReference type="SAM" id="SignalP"/>
    </source>
</evidence>
<evidence type="ECO:0000256" key="4">
    <source>
        <dbReference type="ARBA" id="ARBA00023157"/>
    </source>
</evidence>
<dbReference type="Proteomes" id="UP000199183">
    <property type="component" value="Unassembled WGS sequence"/>
</dbReference>
<dbReference type="InterPro" id="IPR013766">
    <property type="entry name" value="Thioredoxin_domain"/>
</dbReference>
<dbReference type="InterPro" id="IPR036249">
    <property type="entry name" value="Thioredoxin-like_sf"/>
</dbReference>
<keyword evidence="5" id="KW-0676">Redox-active center</keyword>
<dbReference type="OrthoDB" id="9796554at2"/>
<dbReference type="InterPro" id="IPR013740">
    <property type="entry name" value="Redoxin"/>
</dbReference>
<keyword evidence="3" id="KW-0735">Signal-anchor</keyword>
<dbReference type="GO" id="GO:0016853">
    <property type="term" value="F:isomerase activity"/>
    <property type="evidence" value="ECO:0007669"/>
    <property type="project" value="UniProtKB-KW"/>
</dbReference>
<feature type="signal peptide" evidence="6">
    <location>
        <begin position="1"/>
        <end position="32"/>
    </location>
</feature>
<organism evidence="8 9">
    <name type="scientific">Paramicrobacterium humi</name>
    <dbReference type="NCBI Taxonomy" id="640635"/>
    <lineage>
        <taxon>Bacteria</taxon>
        <taxon>Bacillati</taxon>
        <taxon>Actinomycetota</taxon>
        <taxon>Actinomycetes</taxon>
        <taxon>Micrococcales</taxon>
        <taxon>Microbacteriaceae</taxon>
        <taxon>Paramicrobacterium</taxon>
    </lineage>
</organism>
<evidence type="ECO:0000256" key="2">
    <source>
        <dbReference type="ARBA" id="ARBA00022748"/>
    </source>
</evidence>
<keyword evidence="8" id="KW-0413">Isomerase</keyword>
<keyword evidence="2" id="KW-0201">Cytochrome c-type biogenesis</keyword>
<gene>
    <name evidence="8" type="ORF">SAMN04489806_0790</name>
</gene>
<evidence type="ECO:0000256" key="3">
    <source>
        <dbReference type="ARBA" id="ARBA00022968"/>
    </source>
</evidence>
<keyword evidence="9" id="KW-1185">Reference proteome</keyword>
<reference evidence="8 9" key="1">
    <citation type="submission" date="2016-10" db="EMBL/GenBank/DDBJ databases">
        <authorList>
            <person name="de Groot N.N."/>
        </authorList>
    </citation>
    <scope>NUCLEOTIDE SEQUENCE [LARGE SCALE GENOMIC DNA]</scope>
    <source>
        <strain evidence="8 9">DSM 21799</strain>
    </source>
</reference>
<dbReference type="PROSITE" id="PS51352">
    <property type="entry name" value="THIOREDOXIN_2"/>
    <property type="match status" value="1"/>
</dbReference>
<feature type="chain" id="PRO_5011547451" evidence="6">
    <location>
        <begin position="33"/>
        <end position="201"/>
    </location>
</feature>
<dbReference type="EMBL" id="FNRY01000001">
    <property type="protein sequence ID" value="SEB47895.1"/>
    <property type="molecule type" value="Genomic_DNA"/>
</dbReference>
<dbReference type="RefSeq" id="WP_091180102.1">
    <property type="nucleotide sequence ID" value="NZ_FNRY01000001.1"/>
</dbReference>
<dbReference type="GO" id="GO:0030313">
    <property type="term" value="C:cell envelope"/>
    <property type="evidence" value="ECO:0007669"/>
    <property type="project" value="UniProtKB-SubCell"/>
</dbReference>
<dbReference type="PROSITE" id="PS51257">
    <property type="entry name" value="PROKAR_LIPOPROTEIN"/>
    <property type="match status" value="1"/>
</dbReference>
<dbReference type="SUPFAM" id="SSF52833">
    <property type="entry name" value="Thioredoxin-like"/>
    <property type="match status" value="1"/>
</dbReference>
<dbReference type="AlphaFoldDB" id="A0A1H4JPJ6"/>
<keyword evidence="4" id="KW-1015">Disulfide bond</keyword>
<sequence>MTAASRAGRALTAAALIAVALTVAGCSNDPLAEQYREGSNKGYIAGDGSVMEVAADDRGAPIEFSGTTQDDETLSSESLDGKVVVVNFWYASCAPCRAEAPILEKLYDKYSSEGVAFVGVNLRDQAGTAAAFNKTYGVSYSSIMDADSGAVKLAFSGTVPPNSVPTTIVLDKQGRVASRVLGAVQDTSILGTLIGDTLAEK</sequence>
<evidence type="ECO:0000256" key="5">
    <source>
        <dbReference type="ARBA" id="ARBA00023284"/>
    </source>
</evidence>
<dbReference type="PANTHER" id="PTHR42852:SF6">
    <property type="entry name" value="THIOL:DISULFIDE INTERCHANGE PROTEIN DSBE"/>
    <property type="match status" value="1"/>
</dbReference>
<accession>A0A1H4JPJ6</accession>
<dbReference type="GO" id="GO:0017004">
    <property type="term" value="P:cytochrome complex assembly"/>
    <property type="evidence" value="ECO:0007669"/>
    <property type="project" value="UniProtKB-KW"/>
</dbReference>
<keyword evidence="3" id="KW-0812">Transmembrane</keyword>